<gene>
    <name evidence="1" type="ORF">ACFSC9_11180</name>
</gene>
<protein>
    <submittedName>
        <fullName evidence="1">Uncharacterized protein</fullName>
    </submittedName>
</protein>
<accession>A0ABW4RII6</accession>
<dbReference type="EMBL" id="JBHUEH010000014">
    <property type="protein sequence ID" value="MFD1886087.1"/>
    <property type="molecule type" value="Genomic_DNA"/>
</dbReference>
<evidence type="ECO:0000313" key="2">
    <source>
        <dbReference type="Proteomes" id="UP001597233"/>
    </source>
</evidence>
<dbReference type="RefSeq" id="WP_347327148.1">
    <property type="nucleotide sequence ID" value="NZ_JBCGUH010000021.1"/>
</dbReference>
<sequence length="357" mass="41667">MSELFADPECKQLFWQARALPNGAAKIELLEQALRIADTLGDVGGAYMIRGDLVDAAVFSGYPLKAITHFSWQLGQFDLNPIYDERQLLWSYKWIVSNSLHFPQISRQQLMELMADLRDRYVRAGYSERTYYNNLFSFYVHTGEFELADEYYAKYKKMRRESISDCRACDQHEIVRYFAGTERYKEAIKAARPIINDKMRCQEVPHLTYAELLMPLYRLGEHEEAASYQQKNYPMIRSNRDFLYSISEHIAYLAYADPFKGLELYEQHAAWSLDCDSPLDRMYFHASAAGLFTLLAKEQVNFQVRLPEGYPHQEDRGDVASLARHLKEMAFELAAQFDRRNGTTHYQELMTKLAEPQ</sequence>
<comment type="caution">
    <text evidence="1">The sequence shown here is derived from an EMBL/GenBank/DDBJ whole genome shotgun (WGS) entry which is preliminary data.</text>
</comment>
<proteinExistence type="predicted"/>
<organism evidence="1 2">
    <name type="scientific">Paenibacillus wenxiniae</name>
    <dbReference type="NCBI Taxonomy" id="1636843"/>
    <lineage>
        <taxon>Bacteria</taxon>
        <taxon>Bacillati</taxon>
        <taxon>Bacillota</taxon>
        <taxon>Bacilli</taxon>
        <taxon>Bacillales</taxon>
        <taxon>Paenibacillaceae</taxon>
        <taxon>Paenibacillus</taxon>
    </lineage>
</organism>
<reference evidence="2" key="1">
    <citation type="journal article" date="2019" name="Int. J. Syst. Evol. Microbiol.">
        <title>The Global Catalogue of Microorganisms (GCM) 10K type strain sequencing project: providing services to taxonomists for standard genome sequencing and annotation.</title>
        <authorList>
            <consortium name="The Broad Institute Genomics Platform"/>
            <consortium name="The Broad Institute Genome Sequencing Center for Infectious Disease"/>
            <person name="Wu L."/>
            <person name="Ma J."/>
        </authorList>
    </citation>
    <scope>NUCLEOTIDE SEQUENCE [LARGE SCALE GENOMIC DNA]</scope>
    <source>
        <strain evidence="2">CCUG 54950</strain>
    </source>
</reference>
<keyword evidence="2" id="KW-1185">Reference proteome</keyword>
<evidence type="ECO:0000313" key="1">
    <source>
        <dbReference type="EMBL" id="MFD1886087.1"/>
    </source>
</evidence>
<dbReference type="Proteomes" id="UP001597233">
    <property type="component" value="Unassembled WGS sequence"/>
</dbReference>
<name>A0ABW4RII6_9BACL</name>